<feature type="domain" description="PDZ" evidence="8">
    <location>
        <begin position="95"/>
        <end position="163"/>
    </location>
</feature>
<dbReference type="InterPro" id="IPR001478">
    <property type="entry name" value="PDZ"/>
</dbReference>
<dbReference type="InterPro" id="IPR005151">
    <property type="entry name" value="Tail-specific_protease"/>
</dbReference>
<dbReference type="Proteomes" id="UP001196980">
    <property type="component" value="Unassembled WGS sequence"/>
</dbReference>
<evidence type="ECO:0000256" key="7">
    <source>
        <dbReference type="SAM" id="Phobius"/>
    </source>
</evidence>
<protein>
    <submittedName>
        <fullName evidence="9">S41 family peptidase</fullName>
    </submittedName>
</protein>
<keyword evidence="2 5" id="KW-0645">Protease</keyword>
<gene>
    <name evidence="9" type="ORF">HWQ67_09260</name>
</gene>
<evidence type="ECO:0000256" key="4">
    <source>
        <dbReference type="ARBA" id="ARBA00022825"/>
    </source>
</evidence>
<evidence type="ECO:0000256" key="5">
    <source>
        <dbReference type="RuleBase" id="RU004404"/>
    </source>
</evidence>
<proteinExistence type="inferred from homology"/>
<keyword evidence="7" id="KW-0812">Transmembrane</keyword>
<evidence type="ECO:0000256" key="6">
    <source>
        <dbReference type="SAM" id="MobiDB-lite"/>
    </source>
</evidence>
<evidence type="ECO:0000259" key="8">
    <source>
        <dbReference type="PROSITE" id="PS50106"/>
    </source>
</evidence>
<dbReference type="RefSeq" id="WP_218252403.1">
    <property type="nucleotide sequence ID" value="NZ_JABXWD010000149.1"/>
</dbReference>
<dbReference type="SMART" id="SM00245">
    <property type="entry name" value="TSPc"/>
    <property type="match status" value="1"/>
</dbReference>
<dbReference type="InterPro" id="IPR055210">
    <property type="entry name" value="CtpA/B_N"/>
</dbReference>
<organism evidence="9 10">
    <name type="scientific">Candidatus Magnetobacterium casense</name>
    <dbReference type="NCBI Taxonomy" id="1455061"/>
    <lineage>
        <taxon>Bacteria</taxon>
        <taxon>Pseudomonadati</taxon>
        <taxon>Nitrospirota</taxon>
        <taxon>Thermodesulfovibrionia</taxon>
        <taxon>Thermodesulfovibrionales</taxon>
        <taxon>Candidatus Magnetobacteriaceae</taxon>
        <taxon>Candidatus Magnetobacterium</taxon>
    </lineage>
</organism>
<feature type="transmembrane region" description="Helical" evidence="7">
    <location>
        <begin position="7"/>
        <end position="30"/>
    </location>
</feature>
<evidence type="ECO:0000313" key="9">
    <source>
        <dbReference type="EMBL" id="MBV6341773.1"/>
    </source>
</evidence>
<reference evidence="9 10" key="1">
    <citation type="journal article" date="2020" name="J Geophys Res Biogeosci">
        <title>Magnetotaxis as an Adaptation to Enable Bacterial Shuttling of Microbial Sulfur and Sulfur Cycling Across Aquatic Oxic#Anoxic Interfaces.</title>
        <authorList>
            <person name="Li J."/>
            <person name="Liu P."/>
            <person name="Wang J."/>
            <person name="Roberts A.P."/>
            <person name="Pan Y."/>
        </authorList>
    </citation>
    <scope>NUCLEOTIDE SEQUENCE [LARGE SCALE GENOMIC DNA]</scope>
    <source>
        <strain evidence="9 10">MYR-1_YQ</strain>
    </source>
</reference>
<dbReference type="SMART" id="SM00228">
    <property type="entry name" value="PDZ"/>
    <property type="match status" value="1"/>
</dbReference>
<dbReference type="CDD" id="cd06782">
    <property type="entry name" value="cpPDZ_CPP-like"/>
    <property type="match status" value="1"/>
</dbReference>
<sequence>MTKSVRFWVIWMILPIVALSGIFIGSGVIIGKWAVKSVSAESDTYQELKLFTEVISIVRSNYVEEVKTKDLIYGALKGMLNALDPHSSFMTPDLFKEMKVDTKGEFGGVGIQIGKKGGFITVISPIEDTPAYQAGIKAGDAIVKISGETTEKMTLYDAVSKMRGPKGSKVTITIMRSDWKEPKDFTLIRDTIKVKSVKYKVINGDIGYVKINQFQEKTVADLVKALGVLREKKVTAILLDLRNDPGGLLQGAVGVAEQFLPPNKLVVYIKDRAGEKKEFVTEGDGKYEKLPMVVLVNEGSASASEIVAGALKDWNRAVIVGTTTFGKGSVQSVLPLSDGSGLRLTTARYYTPKGTSIQNTGITPDIVVKLKAEKGNDRPVMREKDLKGHLDNEQINGQDQDEPEAAPLEVDEKDDLQLQRAVDILKAWDVMKRFNKAA</sequence>
<keyword evidence="7" id="KW-0472">Membrane</keyword>
<evidence type="ECO:0000256" key="2">
    <source>
        <dbReference type="ARBA" id="ARBA00022670"/>
    </source>
</evidence>
<keyword evidence="3 5" id="KW-0378">Hydrolase</keyword>
<dbReference type="PANTHER" id="PTHR32060">
    <property type="entry name" value="TAIL-SPECIFIC PROTEASE"/>
    <property type="match status" value="1"/>
</dbReference>
<keyword evidence="7" id="KW-1133">Transmembrane helix</keyword>
<dbReference type="NCBIfam" id="TIGR00225">
    <property type="entry name" value="prc"/>
    <property type="match status" value="1"/>
</dbReference>
<dbReference type="Pfam" id="PF03572">
    <property type="entry name" value="Peptidase_S41"/>
    <property type="match status" value="1"/>
</dbReference>
<evidence type="ECO:0000256" key="1">
    <source>
        <dbReference type="ARBA" id="ARBA00009179"/>
    </source>
</evidence>
<dbReference type="Pfam" id="PF22694">
    <property type="entry name" value="CtpB_N-like"/>
    <property type="match status" value="1"/>
</dbReference>
<keyword evidence="4 5" id="KW-0720">Serine protease</keyword>
<evidence type="ECO:0000256" key="3">
    <source>
        <dbReference type="ARBA" id="ARBA00022801"/>
    </source>
</evidence>
<dbReference type="CDD" id="cd07560">
    <property type="entry name" value="Peptidase_S41_CPP"/>
    <property type="match status" value="1"/>
</dbReference>
<evidence type="ECO:0000313" key="10">
    <source>
        <dbReference type="Proteomes" id="UP001196980"/>
    </source>
</evidence>
<dbReference type="EMBL" id="JABXWD010000149">
    <property type="protein sequence ID" value="MBV6341773.1"/>
    <property type="molecule type" value="Genomic_DNA"/>
</dbReference>
<accession>A0ABS6RYR7</accession>
<dbReference type="Pfam" id="PF00595">
    <property type="entry name" value="PDZ"/>
    <property type="match status" value="1"/>
</dbReference>
<feature type="compositionally biased region" description="Acidic residues" evidence="6">
    <location>
        <begin position="399"/>
        <end position="413"/>
    </location>
</feature>
<feature type="region of interest" description="Disordered" evidence="6">
    <location>
        <begin position="387"/>
        <end position="413"/>
    </location>
</feature>
<dbReference type="PROSITE" id="PS50106">
    <property type="entry name" value="PDZ"/>
    <property type="match status" value="1"/>
</dbReference>
<dbReference type="PANTHER" id="PTHR32060:SF30">
    <property type="entry name" value="CARBOXY-TERMINAL PROCESSING PROTEASE CTPA"/>
    <property type="match status" value="1"/>
</dbReference>
<comment type="caution">
    <text evidence="9">The sequence shown here is derived from an EMBL/GenBank/DDBJ whole genome shotgun (WGS) entry which is preliminary data.</text>
</comment>
<name>A0ABS6RYR7_9BACT</name>
<keyword evidence="10" id="KW-1185">Reference proteome</keyword>
<dbReference type="InterPro" id="IPR004447">
    <property type="entry name" value="Peptidase_S41A"/>
</dbReference>
<comment type="similarity">
    <text evidence="1 5">Belongs to the peptidase S41A family.</text>
</comment>